<dbReference type="Gene3D" id="1.10.3300.10">
    <property type="entry name" value="Jann2411-like domain"/>
    <property type="match status" value="1"/>
</dbReference>
<reference evidence="2" key="1">
    <citation type="journal article" date="2021" name="Environ. Microbiol.">
        <title>Cryptic niche differentiation of novel sediment ecotypes of Rugeria pomeroyi correlates with nitrate respiration.</title>
        <authorList>
            <person name="Lin X."/>
            <person name="McNichol J."/>
            <person name="Chu X."/>
            <person name="Qian Y."/>
            <person name="Luo H."/>
        </authorList>
    </citation>
    <scope>NUCLEOTIDE SEQUENCE</scope>
    <source>
        <strain evidence="2">SZCCDBB064</strain>
    </source>
</reference>
<feature type="domain" description="Zinc finger CGNR" evidence="1">
    <location>
        <begin position="150"/>
        <end position="192"/>
    </location>
</feature>
<accession>A0A9Q3WKJ7</accession>
<dbReference type="PANTHER" id="PTHR35525:SF3">
    <property type="entry name" value="BLL6575 PROTEIN"/>
    <property type="match status" value="1"/>
</dbReference>
<proteinExistence type="predicted"/>
<dbReference type="PANTHER" id="PTHR35525">
    <property type="entry name" value="BLL6575 PROTEIN"/>
    <property type="match status" value="1"/>
</dbReference>
<sequence>MRTMLPPPYLIADNTGVELLNSMGAPYGEELDWLRNGTEMLFWMQSVGLLTTQEAEAVRNTLEAEELEAASSDLRDLRAAFRDNVPVASAEFLDRLNACLAETSRHDRIVLTQEGVPELQQVPRLRNGRDLVGLCAAAIAELLCQGEPGRTRQCDGPTCTYWFRDTSKNNRRRWCSMAVCGNRAKVASHRARARSD</sequence>
<dbReference type="InterPro" id="IPR010852">
    <property type="entry name" value="ABATE"/>
</dbReference>
<dbReference type="Pfam" id="PF11706">
    <property type="entry name" value="zf-CGNR"/>
    <property type="match status" value="1"/>
</dbReference>
<name>A0A9Q3WKJ7_9RHOB</name>
<dbReference type="InterPro" id="IPR021005">
    <property type="entry name" value="Znf_CGNR"/>
</dbReference>
<gene>
    <name evidence="2" type="ORF">KBY27_09900</name>
</gene>
<dbReference type="RefSeq" id="WP_234219667.1">
    <property type="nucleotide sequence ID" value="NZ_JAGQAF010000005.1"/>
</dbReference>
<dbReference type="EMBL" id="JAGQAF010000005">
    <property type="protein sequence ID" value="MCE8537771.1"/>
    <property type="molecule type" value="Genomic_DNA"/>
</dbReference>
<evidence type="ECO:0000313" key="3">
    <source>
        <dbReference type="Proteomes" id="UP000813672"/>
    </source>
</evidence>
<dbReference type="Proteomes" id="UP000813672">
    <property type="component" value="Unassembled WGS sequence"/>
</dbReference>
<protein>
    <submittedName>
        <fullName evidence="2">CGNR zinc finger domain-containing protein</fullName>
    </submittedName>
</protein>
<comment type="caution">
    <text evidence="2">The sequence shown here is derived from an EMBL/GenBank/DDBJ whole genome shotgun (WGS) entry which is preliminary data.</text>
</comment>
<dbReference type="Pfam" id="PF07336">
    <property type="entry name" value="ABATE"/>
    <property type="match status" value="1"/>
</dbReference>
<evidence type="ECO:0000259" key="1">
    <source>
        <dbReference type="Pfam" id="PF11706"/>
    </source>
</evidence>
<evidence type="ECO:0000313" key="2">
    <source>
        <dbReference type="EMBL" id="MCE8537771.1"/>
    </source>
</evidence>
<dbReference type="SUPFAM" id="SSF160904">
    <property type="entry name" value="Jann2411-like"/>
    <property type="match status" value="1"/>
</dbReference>
<dbReference type="AlphaFoldDB" id="A0A9Q3WKJ7"/>
<dbReference type="InterPro" id="IPR023286">
    <property type="entry name" value="ABATE_dom_sf"/>
</dbReference>
<organism evidence="2 3">
    <name type="scientific">Ruegeria pomeroyi</name>
    <dbReference type="NCBI Taxonomy" id="89184"/>
    <lineage>
        <taxon>Bacteria</taxon>
        <taxon>Pseudomonadati</taxon>
        <taxon>Pseudomonadota</taxon>
        <taxon>Alphaproteobacteria</taxon>
        <taxon>Rhodobacterales</taxon>
        <taxon>Roseobacteraceae</taxon>
        <taxon>Ruegeria</taxon>
    </lineage>
</organism>